<dbReference type="NCBIfam" id="TIGR01068">
    <property type="entry name" value="thioredoxin"/>
    <property type="match status" value="1"/>
</dbReference>
<dbReference type="Pfam" id="PF00085">
    <property type="entry name" value="Thioredoxin"/>
    <property type="match status" value="1"/>
</dbReference>
<evidence type="ECO:0000256" key="3">
    <source>
        <dbReference type="ARBA" id="ARBA00022982"/>
    </source>
</evidence>
<evidence type="ECO:0000256" key="4">
    <source>
        <dbReference type="ARBA" id="ARBA00023157"/>
    </source>
</evidence>
<evidence type="ECO:0000256" key="5">
    <source>
        <dbReference type="ARBA" id="ARBA00023284"/>
    </source>
</evidence>
<dbReference type="Proteomes" id="UP001250214">
    <property type="component" value="Unassembled WGS sequence"/>
</dbReference>
<dbReference type="SUPFAM" id="SSF52833">
    <property type="entry name" value="Thioredoxin-like"/>
    <property type="match status" value="1"/>
</dbReference>
<gene>
    <name evidence="9" type="primary">trxA</name>
    <name evidence="9" type="ORF">RIF23_14300</name>
</gene>
<evidence type="ECO:0000256" key="1">
    <source>
        <dbReference type="ARBA" id="ARBA00008987"/>
    </source>
</evidence>
<dbReference type="PANTHER" id="PTHR45663">
    <property type="entry name" value="GEO12009P1"/>
    <property type="match status" value="1"/>
</dbReference>
<organism evidence="9 10">
    <name type="scientific">Lipingzhangella rawalii</name>
    <dbReference type="NCBI Taxonomy" id="2055835"/>
    <lineage>
        <taxon>Bacteria</taxon>
        <taxon>Bacillati</taxon>
        <taxon>Actinomycetota</taxon>
        <taxon>Actinomycetes</taxon>
        <taxon>Streptosporangiales</taxon>
        <taxon>Nocardiopsidaceae</taxon>
        <taxon>Lipingzhangella</taxon>
    </lineage>
</organism>
<dbReference type="PANTHER" id="PTHR45663:SF11">
    <property type="entry name" value="GEO12009P1"/>
    <property type="match status" value="1"/>
</dbReference>
<keyword evidence="4" id="KW-1015">Disulfide bond</keyword>
<keyword evidence="2" id="KW-0813">Transport</keyword>
<dbReference type="PRINTS" id="PR00421">
    <property type="entry name" value="THIOREDOXIN"/>
</dbReference>
<comment type="similarity">
    <text evidence="1 7">Belongs to the thioredoxin family.</text>
</comment>
<protein>
    <recommendedName>
        <fullName evidence="6 7">Thioredoxin</fullName>
    </recommendedName>
</protein>
<dbReference type="PROSITE" id="PS00194">
    <property type="entry name" value="THIOREDOXIN_1"/>
    <property type="match status" value="1"/>
</dbReference>
<dbReference type="PIRSF" id="PIRSF000077">
    <property type="entry name" value="Thioredoxin"/>
    <property type="match status" value="1"/>
</dbReference>
<feature type="domain" description="Thioredoxin" evidence="8">
    <location>
        <begin position="1"/>
        <end position="107"/>
    </location>
</feature>
<evidence type="ECO:0000313" key="10">
    <source>
        <dbReference type="Proteomes" id="UP001250214"/>
    </source>
</evidence>
<keyword evidence="3" id="KW-0249">Electron transport</keyword>
<name>A0ABU2H830_9ACTN</name>
<evidence type="ECO:0000313" key="9">
    <source>
        <dbReference type="EMBL" id="MDS1271466.1"/>
    </source>
</evidence>
<comment type="caution">
    <text evidence="9">The sequence shown here is derived from an EMBL/GenBank/DDBJ whole genome shotgun (WGS) entry which is preliminary data.</text>
</comment>
<dbReference type="EMBL" id="JAVLVT010000006">
    <property type="protein sequence ID" value="MDS1271466.1"/>
    <property type="molecule type" value="Genomic_DNA"/>
</dbReference>
<dbReference type="Gene3D" id="3.40.30.10">
    <property type="entry name" value="Glutaredoxin"/>
    <property type="match status" value="1"/>
</dbReference>
<proteinExistence type="inferred from homology"/>
<dbReference type="InterPro" id="IPR036249">
    <property type="entry name" value="Thioredoxin-like_sf"/>
</dbReference>
<dbReference type="PROSITE" id="PS51352">
    <property type="entry name" value="THIOREDOXIN_2"/>
    <property type="match status" value="1"/>
</dbReference>
<reference evidence="10" key="1">
    <citation type="submission" date="2023-07" db="EMBL/GenBank/DDBJ databases">
        <title>Novel species in the genus Lipingzhangella isolated from Sambhar Salt Lake.</title>
        <authorList>
            <person name="Jiya N."/>
            <person name="Kajale S."/>
            <person name="Sharma A."/>
        </authorList>
    </citation>
    <scope>NUCLEOTIDE SEQUENCE [LARGE SCALE GENOMIC DNA]</scope>
    <source>
        <strain evidence="10">LS1_29</strain>
    </source>
</reference>
<evidence type="ECO:0000259" key="8">
    <source>
        <dbReference type="PROSITE" id="PS51352"/>
    </source>
</evidence>
<evidence type="ECO:0000256" key="2">
    <source>
        <dbReference type="ARBA" id="ARBA00022448"/>
    </source>
</evidence>
<evidence type="ECO:0000256" key="7">
    <source>
        <dbReference type="PIRNR" id="PIRNR000077"/>
    </source>
</evidence>
<dbReference type="CDD" id="cd02947">
    <property type="entry name" value="TRX_family"/>
    <property type="match status" value="1"/>
</dbReference>
<dbReference type="InterPro" id="IPR005746">
    <property type="entry name" value="Thioredoxin"/>
</dbReference>
<dbReference type="InterPro" id="IPR017937">
    <property type="entry name" value="Thioredoxin_CS"/>
</dbReference>
<accession>A0ABU2H830</accession>
<keyword evidence="10" id="KW-1185">Reference proteome</keyword>
<sequence>MANLIEVTDDNFATEVLQSEKPVLVDFWAEWCGPCRQVAPVLEEIASEHGEKLTIAKLNIDHNPNTPREYGVMQIPTMNLYQGGQVVKQIMGAKPKALLLKELDGYV</sequence>
<evidence type="ECO:0000256" key="6">
    <source>
        <dbReference type="NCBIfam" id="TIGR01068"/>
    </source>
</evidence>
<keyword evidence="5" id="KW-0676">Redox-active center</keyword>
<dbReference type="InterPro" id="IPR013766">
    <property type="entry name" value="Thioredoxin_domain"/>
</dbReference>